<gene>
    <name evidence="9" type="ORF">PgNI_11146</name>
</gene>
<dbReference type="GO" id="GO:0005886">
    <property type="term" value="C:plasma membrane"/>
    <property type="evidence" value="ECO:0007669"/>
    <property type="project" value="TreeGrafter"/>
</dbReference>
<feature type="transmembrane region" description="Helical" evidence="6">
    <location>
        <begin position="359"/>
        <end position="381"/>
    </location>
</feature>
<reference evidence="9" key="2">
    <citation type="submission" date="2019-10" db="EMBL/GenBank/DDBJ databases">
        <authorList>
            <consortium name="NCBI Genome Project"/>
        </authorList>
    </citation>
    <scope>NUCLEOTIDE SEQUENCE</scope>
    <source>
        <strain evidence="9">NI907</strain>
    </source>
</reference>
<proteinExistence type="predicted"/>
<protein>
    <recommendedName>
        <fullName evidence="7">Major facilitator superfamily (MFS) profile domain-containing protein</fullName>
    </recommendedName>
</protein>
<evidence type="ECO:0000259" key="7">
    <source>
        <dbReference type="PROSITE" id="PS50850"/>
    </source>
</evidence>
<dbReference type="PANTHER" id="PTHR23502:SF152">
    <property type="entry name" value="MAJOR FACILITATOR SUPERFAMILY (MFS) PROFILE DOMAIN-CONTAINING PROTEIN-RELATED"/>
    <property type="match status" value="1"/>
</dbReference>
<sequence length="500" mass="52391">MVKVVAPGPALSPADSDTEAGRTSANLPPSEHASIPLQTSVRVDDKPAIPLPGWKRWLALFSVCVAVFPSNFNNTCIMSAVPEVSVDLQTSQNVVVAANAAMFGAMALCVFVWMPLGVLMGRRTAVLVANAVVCVCSLISALAPNVVVFTAFWLVSGLTTPFLLVAGQTILSDIFEPTTRGFATGLVLGTSTIAKAIGPLSGALIVTVTSWRFIFGASAFVSLTALVLCFFFVPSANGHGPQKHPLNSQSKPIARRGPLEIMLMFNPVAVFRPMKDPKVVLMHLSCGLASFNLYSLLSSIRSSVAPRFNLTTPVSSGLFYLAPGIGFLVGNLVGGRLSDYTVKRWVVKRGGVRLPSDRLRSCLPATLLLAPVGTLTFGWSVEERAGGMALPIVATFIQGIGLMDAFNGLNTYAAEVVPESRNAIISSKYLLQYTFAAAGVGISPLLLQNVGVGFTFTLAAAAAMVGGILIAILVVSGSGEGIALPGFKINSSSKESASRS</sequence>
<dbReference type="SUPFAM" id="SSF103473">
    <property type="entry name" value="MFS general substrate transporter"/>
    <property type="match status" value="1"/>
</dbReference>
<dbReference type="OrthoDB" id="3066029at2759"/>
<dbReference type="InterPro" id="IPR011701">
    <property type="entry name" value="MFS"/>
</dbReference>
<evidence type="ECO:0000256" key="1">
    <source>
        <dbReference type="ARBA" id="ARBA00004141"/>
    </source>
</evidence>
<evidence type="ECO:0000256" key="4">
    <source>
        <dbReference type="ARBA" id="ARBA00023136"/>
    </source>
</evidence>
<accession>A0A6P8APB9</accession>
<evidence type="ECO:0000313" key="8">
    <source>
        <dbReference type="Proteomes" id="UP000515153"/>
    </source>
</evidence>
<dbReference type="Proteomes" id="UP000515153">
    <property type="component" value="Chromosome VI"/>
</dbReference>
<dbReference type="GO" id="GO:0022857">
    <property type="term" value="F:transmembrane transporter activity"/>
    <property type="evidence" value="ECO:0007669"/>
    <property type="project" value="InterPro"/>
</dbReference>
<dbReference type="AlphaFoldDB" id="A0A6P8APB9"/>
<evidence type="ECO:0000256" key="2">
    <source>
        <dbReference type="ARBA" id="ARBA00022692"/>
    </source>
</evidence>
<keyword evidence="8" id="KW-1185">Reference proteome</keyword>
<dbReference type="KEGG" id="pgri:PgNI_11146"/>
<feature type="transmembrane region" description="Helical" evidence="6">
    <location>
        <begin position="125"/>
        <end position="143"/>
    </location>
</feature>
<dbReference type="RefSeq" id="XP_030976744.1">
    <property type="nucleotide sequence ID" value="XM_031131119.1"/>
</dbReference>
<feature type="transmembrane region" description="Helical" evidence="6">
    <location>
        <begin position="149"/>
        <end position="171"/>
    </location>
</feature>
<dbReference type="PANTHER" id="PTHR23502">
    <property type="entry name" value="MAJOR FACILITATOR SUPERFAMILY"/>
    <property type="match status" value="1"/>
</dbReference>
<comment type="subcellular location">
    <subcellularLocation>
        <location evidence="1">Membrane</location>
        <topology evidence="1">Multi-pass membrane protein</topology>
    </subcellularLocation>
</comment>
<feature type="transmembrane region" description="Helical" evidence="6">
    <location>
        <begin position="183"/>
        <end position="207"/>
    </location>
</feature>
<feature type="transmembrane region" description="Helical" evidence="6">
    <location>
        <begin position="453"/>
        <end position="475"/>
    </location>
</feature>
<reference evidence="8 9" key="1">
    <citation type="journal article" date="2019" name="Mol. Biol. Evol.">
        <title>Blast fungal genomes show frequent chromosomal changes, gene gains and losses, and effector gene turnover.</title>
        <authorList>
            <person name="Gomez Luciano L.B."/>
            <person name="Jason Tsai I."/>
            <person name="Chuma I."/>
            <person name="Tosa Y."/>
            <person name="Chen Y.H."/>
            <person name="Li J.Y."/>
            <person name="Li M.Y."/>
            <person name="Jade Lu M.Y."/>
            <person name="Nakayashiki H."/>
            <person name="Li W.H."/>
        </authorList>
    </citation>
    <scope>NUCLEOTIDE SEQUENCE [LARGE SCALE GENOMIC DNA]</scope>
    <source>
        <strain evidence="8 9">NI907</strain>
    </source>
</reference>
<dbReference type="InterPro" id="IPR036259">
    <property type="entry name" value="MFS_trans_sf"/>
</dbReference>
<keyword evidence="2 6" id="KW-0812">Transmembrane</keyword>
<feature type="transmembrane region" description="Helical" evidence="6">
    <location>
        <begin position="387"/>
        <end position="409"/>
    </location>
</feature>
<keyword evidence="4 6" id="KW-0472">Membrane</keyword>
<name>A0A6P8APB9_PYRGI</name>
<feature type="transmembrane region" description="Helical" evidence="6">
    <location>
        <begin position="93"/>
        <end position="113"/>
    </location>
</feature>
<organism evidence="8 9">
    <name type="scientific">Pyricularia grisea</name>
    <name type="common">Crabgrass-specific blast fungus</name>
    <name type="synonym">Magnaporthe grisea</name>
    <dbReference type="NCBI Taxonomy" id="148305"/>
    <lineage>
        <taxon>Eukaryota</taxon>
        <taxon>Fungi</taxon>
        <taxon>Dikarya</taxon>
        <taxon>Ascomycota</taxon>
        <taxon>Pezizomycotina</taxon>
        <taxon>Sordariomycetes</taxon>
        <taxon>Sordariomycetidae</taxon>
        <taxon>Magnaporthales</taxon>
        <taxon>Pyriculariaceae</taxon>
        <taxon>Pyricularia</taxon>
    </lineage>
</organism>
<evidence type="ECO:0000256" key="5">
    <source>
        <dbReference type="SAM" id="MobiDB-lite"/>
    </source>
</evidence>
<feature type="domain" description="Major facilitator superfamily (MFS) profile" evidence="7">
    <location>
        <begin position="59"/>
        <end position="478"/>
    </location>
</feature>
<dbReference type="Pfam" id="PF07690">
    <property type="entry name" value="MFS_1"/>
    <property type="match status" value="1"/>
</dbReference>
<dbReference type="InterPro" id="IPR020846">
    <property type="entry name" value="MFS_dom"/>
</dbReference>
<keyword evidence="3 6" id="KW-1133">Transmembrane helix</keyword>
<feature type="transmembrane region" description="Helical" evidence="6">
    <location>
        <begin position="213"/>
        <end position="233"/>
    </location>
</feature>
<evidence type="ECO:0000256" key="6">
    <source>
        <dbReference type="SAM" id="Phobius"/>
    </source>
</evidence>
<dbReference type="Gene3D" id="1.20.1250.20">
    <property type="entry name" value="MFS general substrate transporter like domains"/>
    <property type="match status" value="1"/>
</dbReference>
<feature type="transmembrane region" description="Helical" evidence="6">
    <location>
        <begin position="317"/>
        <end position="338"/>
    </location>
</feature>
<dbReference type="GeneID" id="41966024"/>
<evidence type="ECO:0000313" key="9">
    <source>
        <dbReference type="RefSeq" id="XP_030976744.1"/>
    </source>
</evidence>
<feature type="transmembrane region" description="Helical" evidence="6">
    <location>
        <begin position="279"/>
        <end position="297"/>
    </location>
</feature>
<feature type="transmembrane region" description="Helical" evidence="6">
    <location>
        <begin position="430"/>
        <end position="447"/>
    </location>
</feature>
<evidence type="ECO:0000256" key="3">
    <source>
        <dbReference type="ARBA" id="ARBA00022989"/>
    </source>
</evidence>
<dbReference type="PROSITE" id="PS50850">
    <property type="entry name" value="MFS"/>
    <property type="match status" value="1"/>
</dbReference>
<feature type="region of interest" description="Disordered" evidence="5">
    <location>
        <begin position="1"/>
        <end position="32"/>
    </location>
</feature>
<reference evidence="9" key="3">
    <citation type="submission" date="2025-08" db="UniProtKB">
        <authorList>
            <consortium name="RefSeq"/>
        </authorList>
    </citation>
    <scope>IDENTIFICATION</scope>
    <source>
        <strain evidence="9">NI907</strain>
    </source>
</reference>
<feature type="transmembrane region" description="Helical" evidence="6">
    <location>
        <begin position="57"/>
        <end position="81"/>
    </location>
</feature>